<feature type="non-terminal residue" evidence="1">
    <location>
        <position position="1"/>
    </location>
</feature>
<protein>
    <recommendedName>
        <fullName evidence="3">PhoU domain-containing protein</fullName>
    </recommendedName>
</protein>
<evidence type="ECO:0000313" key="1">
    <source>
        <dbReference type="EMBL" id="MBC8209034.1"/>
    </source>
</evidence>
<dbReference type="Proteomes" id="UP000599024">
    <property type="component" value="Unassembled WGS sequence"/>
</dbReference>
<gene>
    <name evidence="1" type="ORF">H8E79_07695</name>
</gene>
<evidence type="ECO:0008006" key="3">
    <source>
        <dbReference type="Google" id="ProtNLM"/>
    </source>
</evidence>
<proteinExistence type="predicted"/>
<name>A0A8J6TEC1_9BACT</name>
<comment type="caution">
    <text evidence="1">The sequence shown here is derived from an EMBL/GenBank/DDBJ whole genome shotgun (WGS) entry which is preliminary data.</text>
</comment>
<dbReference type="Gene3D" id="1.20.58.220">
    <property type="entry name" value="Phosphate transport system protein phou homolog 2, domain 2"/>
    <property type="match status" value="1"/>
</dbReference>
<dbReference type="AlphaFoldDB" id="A0A8J6TEC1"/>
<dbReference type="SUPFAM" id="SSF109755">
    <property type="entry name" value="PhoU-like"/>
    <property type="match status" value="1"/>
</dbReference>
<dbReference type="EMBL" id="JACNLK010000071">
    <property type="protein sequence ID" value="MBC8209034.1"/>
    <property type="molecule type" value="Genomic_DNA"/>
</dbReference>
<sequence>LVELPDIFYPSVLKDLERIGNHANNIAEHVMSM</sequence>
<accession>A0A8J6TEC1</accession>
<organism evidence="1 2">
    <name type="scientific">Candidatus Desulfatifera sulfidica</name>
    <dbReference type="NCBI Taxonomy" id="2841691"/>
    <lineage>
        <taxon>Bacteria</taxon>
        <taxon>Pseudomonadati</taxon>
        <taxon>Thermodesulfobacteriota</taxon>
        <taxon>Desulfobulbia</taxon>
        <taxon>Desulfobulbales</taxon>
        <taxon>Desulfobulbaceae</taxon>
        <taxon>Candidatus Desulfatifera</taxon>
    </lineage>
</organism>
<reference evidence="1 2" key="1">
    <citation type="submission" date="2020-08" db="EMBL/GenBank/DDBJ databases">
        <title>Bridging the membrane lipid divide: bacteria of the FCB group superphylum have the potential to synthesize archaeal ether lipids.</title>
        <authorList>
            <person name="Villanueva L."/>
            <person name="Von Meijenfeldt F.A.B."/>
            <person name="Westbye A.B."/>
            <person name="Yadav S."/>
            <person name="Hopmans E.C."/>
            <person name="Dutilh B.E."/>
            <person name="Sinninghe Damste J.S."/>
        </authorList>
    </citation>
    <scope>NUCLEOTIDE SEQUENCE [LARGE SCALE GENOMIC DNA]</scope>
    <source>
        <strain evidence="1">NIOZ-UU81</strain>
    </source>
</reference>
<evidence type="ECO:0000313" key="2">
    <source>
        <dbReference type="Proteomes" id="UP000599024"/>
    </source>
</evidence>
<dbReference type="InterPro" id="IPR038078">
    <property type="entry name" value="PhoU-like_sf"/>
</dbReference>